<feature type="compositionally biased region" description="Low complexity" evidence="1">
    <location>
        <begin position="381"/>
        <end position="404"/>
    </location>
</feature>
<feature type="region of interest" description="Disordered" evidence="1">
    <location>
        <begin position="348"/>
        <end position="404"/>
    </location>
</feature>
<keyword evidence="4" id="KW-1185">Reference proteome</keyword>
<name>A0ABR2I7E9_9PEZI</name>
<proteinExistence type="predicted"/>
<evidence type="ECO:0000313" key="4">
    <source>
        <dbReference type="Proteomes" id="UP001390339"/>
    </source>
</evidence>
<dbReference type="EMBL" id="JAPCWZ010000006">
    <property type="protein sequence ID" value="KAK8859038.1"/>
    <property type="molecule type" value="Genomic_DNA"/>
</dbReference>
<dbReference type="InterPro" id="IPR011333">
    <property type="entry name" value="SKP1/BTB/POZ_sf"/>
</dbReference>
<feature type="domain" description="BTB" evidence="2">
    <location>
        <begin position="43"/>
        <end position="129"/>
    </location>
</feature>
<reference evidence="3 4" key="1">
    <citation type="journal article" date="2024" name="IMA Fungus">
        <title>Apiospora arundinis, a panoply of carbohydrate-active enzymes and secondary metabolites.</title>
        <authorList>
            <person name="Sorensen T."/>
            <person name="Petersen C."/>
            <person name="Muurmann A.T."/>
            <person name="Christiansen J.V."/>
            <person name="Brundto M.L."/>
            <person name="Overgaard C.K."/>
            <person name="Boysen A.T."/>
            <person name="Wollenberg R.D."/>
            <person name="Larsen T.O."/>
            <person name="Sorensen J.L."/>
            <person name="Nielsen K.L."/>
            <person name="Sondergaard T.E."/>
        </authorList>
    </citation>
    <scope>NUCLEOTIDE SEQUENCE [LARGE SCALE GENOMIC DNA]</scope>
    <source>
        <strain evidence="3 4">AAU 773</strain>
    </source>
</reference>
<sequence length="404" mass="43331">MSSENDAMPSSPKGAEEVSLPISHEANHVPPENTTITNMFHPLADVTLVVKGASAHAEYKVSGMNLTVASDVLGALIYGKGGQKKALSDVKVTLDIGDVNLEAFVALLHIIHFHFTKVPTESSLDKLFDITTLTAKFKCTALIMPWATEWLLPHVNLQKDESCITVNHKAAFIAWELGSAKLLRKMIKSMTTSAKVDSDGDLVHATGTKLKDLVLPAGILDEIVTIRAATLDKILSSIQAAIDNIINKTGDAKYCKTGEETDNCETMMLGSALAQLLRSGLFPVPTAASYKESVDTLVSCIDGVVLQHWEGRNYAPHKGHSGCTLLFKENARAAMKQMSNPLKEAHLQHLKEQSAASGVIDADDADAEKQGVRTRITDTISGSGELLSRSRSTSLSGGTAKSES</sequence>
<protein>
    <submittedName>
        <fullName evidence="3">Nuclear pore protein</fullName>
    </submittedName>
</protein>
<gene>
    <name evidence="3" type="ORF">PGQ11_009772</name>
</gene>
<organism evidence="3 4">
    <name type="scientific">Apiospora arundinis</name>
    <dbReference type="NCBI Taxonomy" id="335852"/>
    <lineage>
        <taxon>Eukaryota</taxon>
        <taxon>Fungi</taxon>
        <taxon>Dikarya</taxon>
        <taxon>Ascomycota</taxon>
        <taxon>Pezizomycotina</taxon>
        <taxon>Sordariomycetes</taxon>
        <taxon>Xylariomycetidae</taxon>
        <taxon>Amphisphaeriales</taxon>
        <taxon>Apiosporaceae</taxon>
        <taxon>Apiospora</taxon>
    </lineage>
</organism>
<dbReference type="Gene3D" id="3.30.710.10">
    <property type="entry name" value="Potassium Channel Kv1.1, Chain A"/>
    <property type="match status" value="1"/>
</dbReference>
<dbReference type="InterPro" id="IPR000210">
    <property type="entry name" value="BTB/POZ_dom"/>
</dbReference>
<comment type="caution">
    <text evidence="3">The sequence shown here is derived from an EMBL/GenBank/DDBJ whole genome shotgun (WGS) entry which is preliminary data.</text>
</comment>
<evidence type="ECO:0000259" key="2">
    <source>
        <dbReference type="Pfam" id="PF00651"/>
    </source>
</evidence>
<accession>A0ABR2I7E9</accession>
<evidence type="ECO:0000313" key="3">
    <source>
        <dbReference type="EMBL" id="KAK8859038.1"/>
    </source>
</evidence>
<evidence type="ECO:0000256" key="1">
    <source>
        <dbReference type="SAM" id="MobiDB-lite"/>
    </source>
</evidence>
<dbReference type="Pfam" id="PF00651">
    <property type="entry name" value="BTB"/>
    <property type="match status" value="1"/>
</dbReference>
<dbReference type="Proteomes" id="UP001390339">
    <property type="component" value="Unassembled WGS sequence"/>
</dbReference>